<evidence type="ECO:0000313" key="3">
    <source>
        <dbReference type="Proteomes" id="UP000230779"/>
    </source>
</evidence>
<protein>
    <recommendedName>
        <fullName evidence="1">M23ase beta-sheet core domain-containing protein</fullName>
    </recommendedName>
</protein>
<name>A0A2M7RFY8_9BACT</name>
<dbReference type="SUPFAM" id="SSF51261">
    <property type="entry name" value="Duplicated hybrid motif"/>
    <property type="match status" value="1"/>
</dbReference>
<dbReference type="PANTHER" id="PTHR21666">
    <property type="entry name" value="PEPTIDASE-RELATED"/>
    <property type="match status" value="1"/>
</dbReference>
<sequence length="396" mass="43236">MLKRLLVLTILLVVHADVMALDLKLPWTAGETWQVTVQYGGYYGSGYDAYHTDANNGYYAIDFDKPGVPQGSGLPILAAESGTISFAGGDSSAGFGYYVKINHGSGYETLYGHLKEWPMVSQGQAVFQGQQVGKLGSTGWSTSDHLHFCLYYNGQCLSSQPNSKPEPISGYTNVMYGQNLTSNNTGAIYSCSWHAQNPNTVVPLYPGQTGSFTVSYTNTGNTDWKNSGGVSNPDYIELRSCNSNGNVVDSWLYHSSWINAQRVVAPNASNVAPDQNAWFVFTGKVPSSATPGTSQNVYFRPYHATGGLINSWGGMHFTVYVVPYYNIHPNLQALNMNSALWQTYYVNMPFADQVTVFVTGEAHTTVSGDDSDLRLKINGAFVSNWNQEKALDGDDL</sequence>
<dbReference type="Gene3D" id="2.70.70.10">
    <property type="entry name" value="Glucose Permease (Domain IIA)"/>
    <property type="match status" value="1"/>
</dbReference>
<dbReference type="EMBL" id="PFMD01000081">
    <property type="protein sequence ID" value="PIY95452.1"/>
    <property type="molecule type" value="Genomic_DNA"/>
</dbReference>
<gene>
    <name evidence="2" type="ORF">COY66_06795</name>
</gene>
<reference evidence="2 3" key="1">
    <citation type="submission" date="2017-09" db="EMBL/GenBank/DDBJ databases">
        <title>Depth-based differentiation of microbial function through sediment-hosted aquifers and enrichment of novel symbionts in the deep terrestrial subsurface.</title>
        <authorList>
            <person name="Probst A.J."/>
            <person name="Ladd B."/>
            <person name="Jarett J.K."/>
            <person name="Geller-Mcgrath D.E."/>
            <person name="Sieber C.M."/>
            <person name="Emerson J.B."/>
            <person name="Anantharaman K."/>
            <person name="Thomas B.C."/>
            <person name="Malmstrom R."/>
            <person name="Stieglmeier M."/>
            <person name="Klingl A."/>
            <person name="Woyke T."/>
            <person name="Ryan C.M."/>
            <person name="Banfield J.F."/>
        </authorList>
    </citation>
    <scope>NUCLEOTIDE SEQUENCE [LARGE SCALE GENOMIC DNA]</scope>
    <source>
        <strain evidence="2">CG_4_10_14_0_8_um_filter_42_10</strain>
    </source>
</reference>
<dbReference type="PANTHER" id="PTHR21666:SF270">
    <property type="entry name" value="MUREIN HYDROLASE ACTIVATOR ENVC"/>
    <property type="match status" value="1"/>
</dbReference>
<feature type="domain" description="M23ase beta-sheet core" evidence="1">
    <location>
        <begin position="72"/>
        <end position="155"/>
    </location>
</feature>
<accession>A0A2M7RFY8</accession>
<evidence type="ECO:0000259" key="1">
    <source>
        <dbReference type="Pfam" id="PF01551"/>
    </source>
</evidence>
<feature type="non-terminal residue" evidence="2">
    <location>
        <position position="396"/>
    </location>
</feature>
<dbReference type="GO" id="GO:0004222">
    <property type="term" value="F:metalloendopeptidase activity"/>
    <property type="evidence" value="ECO:0007669"/>
    <property type="project" value="TreeGrafter"/>
</dbReference>
<dbReference type="CDD" id="cd12797">
    <property type="entry name" value="M23_peptidase"/>
    <property type="match status" value="1"/>
</dbReference>
<dbReference type="InterPro" id="IPR016047">
    <property type="entry name" value="M23ase_b-sheet_dom"/>
</dbReference>
<evidence type="ECO:0000313" key="2">
    <source>
        <dbReference type="EMBL" id="PIY95452.1"/>
    </source>
</evidence>
<comment type="caution">
    <text evidence="2">The sequence shown here is derived from an EMBL/GenBank/DDBJ whole genome shotgun (WGS) entry which is preliminary data.</text>
</comment>
<dbReference type="AlphaFoldDB" id="A0A2M7RFY8"/>
<proteinExistence type="predicted"/>
<dbReference type="InterPro" id="IPR050570">
    <property type="entry name" value="Cell_wall_metabolism_enzyme"/>
</dbReference>
<organism evidence="2 3">
    <name type="scientific">Candidatus Kerfeldbacteria bacterium CG_4_10_14_0_8_um_filter_42_10</name>
    <dbReference type="NCBI Taxonomy" id="2014248"/>
    <lineage>
        <taxon>Bacteria</taxon>
        <taxon>Candidatus Kerfeldiibacteriota</taxon>
    </lineage>
</organism>
<dbReference type="Proteomes" id="UP000230779">
    <property type="component" value="Unassembled WGS sequence"/>
</dbReference>
<dbReference type="Pfam" id="PF01551">
    <property type="entry name" value="Peptidase_M23"/>
    <property type="match status" value="1"/>
</dbReference>
<dbReference type="InterPro" id="IPR011055">
    <property type="entry name" value="Dup_hybrid_motif"/>
</dbReference>